<dbReference type="InterPro" id="IPR001433">
    <property type="entry name" value="OxRdtase_FAD/NAD-bd"/>
</dbReference>
<dbReference type="EMBL" id="JAGFNS010000005">
    <property type="protein sequence ID" value="MBO3737872.1"/>
    <property type="molecule type" value="Genomic_DNA"/>
</dbReference>
<dbReference type="InterPro" id="IPR050415">
    <property type="entry name" value="MRET"/>
</dbReference>
<feature type="domain" description="FAD-binding FR-type" evidence="10">
    <location>
        <begin position="2"/>
        <end position="97"/>
    </location>
</feature>
<evidence type="ECO:0000259" key="10">
    <source>
        <dbReference type="PROSITE" id="PS51384"/>
    </source>
</evidence>
<evidence type="ECO:0000313" key="11">
    <source>
        <dbReference type="EMBL" id="MBO3737872.1"/>
    </source>
</evidence>
<keyword evidence="12" id="KW-1185">Reference proteome</keyword>
<keyword evidence="5" id="KW-0274">FAD</keyword>
<dbReference type="InterPro" id="IPR008333">
    <property type="entry name" value="Cbr1-like_FAD-bd_dom"/>
</dbReference>
<accession>A0ABS3UGH7</accession>
<dbReference type="PROSITE" id="PS51085">
    <property type="entry name" value="2FE2S_FER_2"/>
    <property type="match status" value="1"/>
</dbReference>
<dbReference type="SUPFAM" id="SSF63380">
    <property type="entry name" value="Riboflavin synthase domain-like"/>
    <property type="match status" value="1"/>
</dbReference>
<dbReference type="SUPFAM" id="SSF52343">
    <property type="entry name" value="Ferredoxin reductase-like, C-terminal NADP-linked domain"/>
    <property type="match status" value="1"/>
</dbReference>
<evidence type="ECO:0000256" key="1">
    <source>
        <dbReference type="ARBA" id="ARBA00001974"/>
    </source>
</evidence>
<dbReference type="InterPro" id="IPR017938">
    <property type="entry name" value="Riboflavin_synthase-like_b-brl"/>
</dbReference>
<dbReference type="Proteomes" id="UP000679690">
    <property type="component" value="Unassembled WGS sequence"/>
</dbReference>
<keyword evidence="4" id="KW-0479">Metal-binding</keyword>
<dbReference type="Gene3D" id="3.10.20.30">
    <property type="match status" value="1"/>
</dbReference>
<sequence>MPTFRPVRIADVIPETADAHSLVLDAGFGYRPGQYLTVRTPAGARCYSLSSAPGVDAAPKVTVKRVPGGQVSNWICDHVHAGDVLDMSGPAGTFTPDSPDDDLLLLAGGSGITPIMGIIKSMRGGAWSLIYANRDADSIIFRDELDRLLPVTHWLDSERGVPTADALRELLTAYPDRLAFVCGPEAFVAVAEKALQLAGVPASRIRVERFELGSPESRPSADSAESRALVVSAESRALANSAEPGALADSAEPGALADSAGSRAAVEPGALANSAGSRAAVAEVELDGRTHVLPWAPGKRLLDVIIDAGLNPPYSCRQGQCGACACRLLSGEVALVNNEILEEEDFAEGYILACQAVPLTDSVTVTYQ</sequence>
<evidence type="ECO:0000256" key="2">
    <source>
        <dbReference type="ARBA" id="ARBA00022630"/>
    </source>
</evidence>
<dbReference type="PROSITE" id="PS00197">
    <property type="entry name" value="2FE2S_FER_1"/>
    <property type="match status" value="1"/>
</dbReference>
<comment type="caution">
    <text evidence="11">The sequence shown here is derived from an EMBL/GenBank/DDBJ whole genome shotgun (WGS) entry which is preliminary data.</text>
</comment>
<dbReference type="InterPro" id="IPR036010">
    <property type="entry name" value="2Fe-2S_ferredoxin-like_sf"/>
</dbReference>
<dbReference type="InterPro" id="IPR017927">
    <property type="entry name" value="FAD-bd_FR_type"/>
</dbReference>
<evidence type="ECO:0000256" key="5">
    <source>
        <dbReference type="ARBA" id="ARBA00022827"/>
    </source>
</evidence>
<feature type="domain" description="2Fe-2S ferredoxin-type" evidence="9">
    <location>
        <begin position="282"/>
        <end position="368"/>
    </location>
</feature>
<comment type="cofactor">
    <cofactor evidence="1">
        <name>FAD</name>
        <dbReference type="ChEBI" id="CHEBI:57692"/>
    </cofactor>
</comment>
<proteinExistence type="predicted"/>
<dbReference type="Pfam" id="PF00175">
    <property type="entry name" value="NAD_binding_1"/>
    <property type="match status" value="1"/>
</dbReference>
<dbReference type="PANTHER" id="PTHR47354:SF8">
    <property type="entry name" value="1,2-PHENYLACETYL-COA EPOXIDASE, SUBUNIT E"/>
    <property type="match status" value="1"/>
</dbReference>
<dbReference type="Pfam" id="PF00970">
    <property type="entry name" value="FAD_binding_6"/>
    <property type="match status" value="1"/>
</dbReference>
<evidence type="ECO:0000256" key="6">
    <source>
        <dbReference type="ARBA" id="ARBA00023002"/>
    </source>
</evidence>
<protein>
    <submittedName>
        <fullName evidence="11">Ferredoxin--NADP reductase</fullName>
    </submittedName>
</protein>
<dbReference type="InterPro" id="IPR012675">
    <property type="entry name" value="Beta-grasp_dom_sf"/>
</dbReference>
<dbReference type="CDD" id="cd00207">
    <property type="entry name" value="fer2"/>
    <property type="match status" value="1"/>
</dbReference>
<keyword evidence="3" id="KW-0001">2Fe-2S</keyword>
<reference evidence="11 12" key="1">
    <citation type="submission" date="2021-03" db="EMBL/GenBank/DDBJ databases">
        <title>Actinoplanes flavus sp. nov., a novel actinomycete isolated from Coconut Palm rhizosphere soil.</title>
        <authorList>
            <person name="Luo X."/>
        </authorList>
    </citation>
    <scope>NUCLEOTIDE SEQUENCE [LARGE SCALE GENOMIC DNA]</scope>
    <source>
        <strain evidence="11 12">NEAU-H7</strain>
    </source>
</reference>
<keyword evidence="6" id="KW-0560">Oxidoreductase</keyword>
<dbReference type="Gene3D" id="3.40.50.80">
    <property type="entry name" value="Nucleotide-binding domain of ferredoxin-NADP reductase (FNR) module"/>
    <property type="match status" value="1"/>
</dbReference>
<gene>
    <name evidence="11" type="ORF">J5X75_10090</name>
</gene>
<dbReference type="CDD" id="cd06214">
    <property type="entry name" value="PA_degradation_oxidoreductase_like"/>
    <property type="match status" value="1"/>
</dbReference>
<dbReference type="Pfam" id="PF00111">
    <property type="entry name" value="Fer2"/>
    <property type="match status" value="1"/>
</dbReference>
<dbReference type="InterPro" id="IPR001041">
    <property type="entry name" value="2Fe-2S_ferredoxin-type"/>
</dbReference>
<keyword evidence="8" id="KW-0411">Iron-sulfur</keyword>
<dbReference type="PRINTS" id="PR00410">
    <property type="entry name" value="PHEHYDRXLASE"/>
</dbReference>
<dbReference type="RefSeq" id="WP_208467065.1">
    <property type="nucleotide sequence ID" value="NZ_JAGFNS010000005.1"/>
</dbReference>
<evidence type="ECO:0000256" key="7">
    <source>
        <dbReference type="ARBA" id="ARBA00023004"/>
    </source>
</evidence>
<name>A0ABS3UGH7_9ACTN</name>
<organism evidence="11 12">
    <name type="scientific">Actinoplanes flavus</name>
    <dbReference type="NCBI Taxonomy" id="2820290"/>
    <lineage>
        <taxon>Bacteria</taxon>
        <taxon>Bacillati</taxon>
        <taxon>Actinomycetota</taxon>
        <taxon>Actinomycetes</taxon>
        <taxon>Micromonosporales</taxon>
        <taxon>Micromonosporaceae</taxon>
        <taxon>Actinoplanes</taxon>
    </lineage>
</organism>
<keyword evidence="2" id="KW-0285">Flavoprotein</keyword>
<evidence type="ECO:0000259" key="9">
    <source>
        <dbReference type="PROSITE" id="PS51085"/>
    </source>
</evidence>
<evidence type="ECO:0000256" key="8">
    <source>
        <dbReference type="ARBA" id="ARBA00023014"/>
    </source>
</evidence>
<dbReference type="InterPro" id="IPR039261">
    <property type="entry name" value="FNR_nucleotide-bd"/>
</dbReference>
<evidence type="ECO:0000256" key="4">
    <source>
        <dbReference type="ARBA" id="ARBA00022723"/>
    </source>
</evidence>
<dbReference type="InterPro" id="IPR006058">
    <property type="entry name" value="2Fe2S_fd_BS"/>
</dbReference>
<evidence type="ECO:0000256" key="3">
    <source>
        <dbReference type="ARBA" id="ARBA00022714"/>
    </source>
</evidence>
<dbReference type="PROSITE" id="PS51384">
    <property type="entry name" value="FAD_FR"/>
    <property type="match status" value="1"/>
</dbReference>
<evidence type="ECO:0000313" key="12">
    <source>
        <dbReference type="Proteomes" id="UP000679690"/>
    </source>
</evidence>
<dbReference type="SUPFAM" id="SSF54292">
    <property type="entry name" value="2Fe-2S ferredoxin-like"/>
    <property type="match status" value="1"/>
</dbReference>
<keyword evidence="7" id="KW-0408">Iron</keyword>
<dbReference type="Gene3D" id="2.40.30.10">
    <property type="entry name" value="Translation factors"/>
    <property type="match status" value="1"/>
</dbReference>
<dbReference type="PANTHER" id="PTHR47354">
    <property type="entry name" value="NADH OXIDOREDUCTASE HCR"/>
    <property type="match status" value="1"/>
</dbReference>